<comment type="caution">
    <text evidence="1">The sequence shown here is derived from an EMBL/GenBank/DDBJ whole genome shotgun (WGS) entry which is preliminary data.</text>
</comment>
<evidence type="ECO:0000313" key="1">
    <source>
        <dbReference type="EMBL" id="TWU27756.1"/>
    </source>
</evidence>
<name>A0A5C6CXJ7_9BACT</name>
<dbReference type="EMBL" id="SJPS01000003">
    <property type="protein sequence ID" value="TWU27756.1"/>
    <property type="molecule type" value="Genomic_DNA"/>
</dbReference>
<gene>
    <name evidence="1" type="ORF">Pla144_25330</name>
</gene>
<accession>A0A5C6CXJ7</accession>
<sequence length="59" mass="6240">MYVISSDSSQMANSDYCSIAEILPAVLASYGIDSEEEPQNSFAPLGCLQGACYSALVTQ</sequence>
<dbReference type="Proteomes" id="UP000318437">
    <property type="component" value="Unassembled WGS sequence"/>
</dbReference>
<evidence type="ECO:0000313" key="2">
    <source>
        <dbReference type="Proteomes" id="UP000318437"/>
    </source>
</evidence>
<reference evidence="1 2" key="1">
    <citation type="submission" date="2019-02" db="EMBL/GenBank/DDBJ databases">
        <title>Deep-cultivation of Planctomycetes and their phenomic and genomic characterization uncovers novel biology.</title>
        <authorList>
            <person name="Wiegand S."/>
            <person name="Jogler M."/>
            <person name="Boedeker C."/>
            <person name="Pinto D."/>
            <person name="Vollmers J."/>
            <person name="Rivas-Marin E."/>
            <person name="Kohn T."/>
            <person name="Peeters S.H."/>
            <person name="Heuer A."/>
            <person name="Rast P."/>
            <person name="Oberbeckmann S."/>
            <person name="Bunk B."/>
            <person name="Jeske O."/>
            <person name="Meyerdierks A."/>
            <person name="Storesund J.E."/>
            <person name="Kallscheuer N."/>
            <person name="Luecker S."/>
            <person name="Lage O.M."/>
            <person name="Pohl T."/>
            <person name="Merkel B.J."/>
            <person name="Hornburger P."/>
            <person name="Mueller R.-W."/>
            <person name="Bruemmer F."/>
            <person name="Labrenz M."/>
            <person name="Spormann A.M."/>
            <person name="Op Den Camp H."/>
            <person name="Overmann J."/>
            <person name="Amann R."/>
            <person name="Jetten M.S.M."/>
            <person name="Mascher T."/>
            <person name="Medema M.H."/>
            <person name="Devos D.P."/>
            <person name="Kaster A.-K."/>
            <person name="Ovreas L."/>
            <person name="Rohde M."/>
            <person name="Galperin M.Y."/>
            <person name="Jogler C."/>
        </authorList>
    </citation>
    <scope>NUCLEOTIDE SEQUENCE [LARGE SCALE GENOMIC DNA]</scope>
    <source>
        <strain evidence="1 2">Pla144</strain>
    </source>
</reference>
<organism evidence="1 2">
    <name type="scientific">Bythopirellula polymerisocia</name>
    <dbReference type="NCBI Taxonomy" id="2528003"/>
    <lineage>
        <taxon>Bacteria</taxon>
        <taxon>Pseudomonadati</taxon>
        <taxon>Planctomycetota</taxon>
        <taxon>Planctomycetia</taxon>
        <taxon>Pirellulales</taxon>
        <taxon>Lacipirellulaceae</taxon>
        <taxon>Bythopirellula</taxon>
    </lineage>
</organism>
<proteinExistence type="predicted"/>
<protein>
    <submittedName>
        <fullName evidence="1">Uncharacterized protein</fullName>
    </submittedName>
</protein>
<keyword evidence="2" id="KW-1185">Reference proteome</keyword>
<dbReference type="AlphaFoldDB" id="A0A5C6CXJ7"/>